<dbReference type="InterPro" id="IPR017937">
    <property type="entry name" value="Thioredoxin_CS"/>
</dbReference>
<evidence type="ECO:0000256" key="6">
    <source>
        <dbReference type="SAM" id="Phobius"/>
    </source>
</evidence>
<dbReference type="CDD" id="cd02966">
    <property type="entry name" value="TlpA_like_family"/>
    <property type="match status" value="1"/>
</dbReference>
<dbReference type="SUPFAM" id="SSF52833">
    <property type="entry name" value="Thioredoxin-like"/>
    <property type="match status" value="1"/>
</dbReference>
<dbReference type="NCBIfam" id="NF002854">
    <property type="entry name" value="PRK03147.1"/>
    <property type="match status" value="1"/>
</dbReference>
<keyword evidence="6" id="KW-0472">Membrane</keyword>
<keyword evidence="3" id="KW-0735">Signal-anchor</keyword>
<organism evidence="8 9">
    <name type="scientific">Thalassorhabdus alkalitolerans</name>
    <dbReference type="NCBI Taxonomy" id="2282697"/>
    <lineage>
        <taxon>Bacteria</taxon>
        <taxon>Bacillati</taxon>
        <taxon>Bacillota</taxon>
        <taxon>Bacilli</taxon>
        <taxon>Bacillales</taxon>
        <taxon>Bacillaceae</taxon>
        <taxon>Thalassorhabdus</taxon>
    </lineage>
</organism>
<comment type="caution">
    <text evidence="8">The sequence shown here is derived from an EMBL/GenBank/DDBJ whole genome shotgun (WGS) entry which is preliminary data.</text>
</comment>
<keyword evidence="6" id="KW-0812">Transmembrane</keyword>
<dbReference type="Gene3D" id="3.40.30.10">
    <property type="entry name" value="Glutaredoxin"/>
    <property type="match status" value="1"/>
</dbReference>
<dbReference type="InterPro" id="IPR000866">
    <property type="entry name" value="AhpC/TSA"/>
</dbReference>
<name>A0ABW0YR79_9BACI</name>
<evidence type="ECO:0000256" key="2">
    <source>
        <dbReference type="ARBA" id="ARBA00022748"/>
    </source>
</evidence>
<dbReference type="PANTHER" id="PTHR42852:SF6">
    <property type="entry name" value="THIOL:DISULFIDE INTERCHANGE PROTEIN DSBE"/>
    <property type="match status" value="1"/>
</dbReference>
<gene>
    <name evidence="8" type="primary">resA</name>
    <name evidence="8" type="ORF">ACFPU1_07435</name>
</gene>
<keyword evidence="6" id="KW-1133">Transmembrane helix</keyword>
<reference evidence="9" key="1">
    <citation type="journal article" date="2019" name="Int. J. Syst. Evol. Microbiol.">
        <title>The Global Catalogue of Microorganisms (GCM) 10K type strain sequencing project: providing services to taxonomists for standard genome sequencing and annotation.</title>
        <authorList>
            <consortium name="The Broad Institute Genomics Platform"/>
            <consortium name="The Broad Institute Genome Sequencing Center for Infectious Disease"/>
            <person name="Wu L."/>
            <person name="Ma J."/>
        </authorList>
    </citation>
    <scope>NUCLEOTIDE SEQUENCE [LARGE SCALE GENOMIC DNA]</scope>
    <source>
        <strain evidence="9">CECT 7184</strain>
    </source>
</reference>
<evidence type="ECO:0000256" key="4">
    <source>
        <dbReference type="ARBA" id="ARBA00023157"/>
    </source>
</evidence>
<protein>
    <submittedName>
        <fullName evidence="8">Thiol-disulfide oxidoreductase ResA</fullName>
    </submittedName>
</protein>
<dbReference type="PROSITE" id="PS00194">
    <property type="entry name" value="THIOREDOXIN_1"/>
    <property type="match status" value="1"/>
</dbReference>
<dbReference type="Pfam" id="PF00578">
    <property type="entry name" value="AhpC-TSA"/>
    <property type="match status" value="1"/>
</dbReference>
<dbReference type="Proteomes" id="UP001596142">
    <property type="component" value="Unassembled WGS sequence"/>
</dbReference>
<comment type="subcellular location">
    <subcellularLocation>
        <location evidence="1">Cell envelope</location>
    </subcellularLocation>
</comment>
<evidence type="ECO:0000256" key="3">
    <source>
        <dbReference type="ARBA" id="ARBA00022968"/>
    </source>
</evidence>
<evidence type="ECO:0000313" key="9">
    <source>
        <dbReference type="Proteomes" id="UP001596142"/>
    </source>
</evidence>
<dbReference type="InterPro" id="IPR013766">
    <property type="entry name" value="Thioredoxin_domain"/>
</dbReference>
<dbReference type="InterPro" id="IPR036249">
    <property type="entry name" value="Thioredoxin-like_sf"/>
</dbReference>
<keyword evidence="9" id="KW-1185">Reference proteome</keyword>
<sequence length="177" mass="19968">MSKKRRFIMRSSVLGVLAITLAYVFYTNFIQEEQTLVQEGDAAPNFSLYNMEGEQVELADYEGQGVFLNFWGTFCPPCEDEMPYMENQYEVYEDQGVEILAVNVGESDLVVDRFVSRHALTFPILLDEDQAVLDHYGVGPLPSTFLIDAEGEVVDIITGGMTEEHVAEYMERIAPST</sequence>
<dbReference type="PANTHER" id="PTHR42852">
    <property type="entry name" value="THIOL:DISULFIDE INTERCHANGE PROTEIN DSBE"/>
    <property type="match status" value="1"/>
</dbReference>
<keyword evidence="5" id="KW-0676">Redox-active center</keyword>
<keyword evidence="2" id="KW-0201">Cytochrome c-type biogenesis</keyword>
<evidence type="ECO:0000256" key="1">
    <source>
        <dbReference type="ARBA" id="ARBA00004196"/>
    </source>
</evidence>
<evidence type="ECO:0000259" key="7">
    <source>
        <dbReference type="PROSITE" id="PS51352"/>
    </source>
</evidence>
<evidence type="ECO:0000313" key="8">
    <source>
        <dbReference type="EMBL" id="MFC5712609.1"/>
    </source>
</evidence>
<feature type="transmembrane region" description="Helical" evidence="6">
    <location>
        <begin position="7"/>
        <end position="26"/>
    </location>
</feature>
<feature type="domain" description="Thioredoxin" evidence="7">
    <location>
        <begin position="37"/>
        <end position="175"/>
    </location>
</feature>
<dbReference type="PROSITE" id="PS51352">
    <property type="entry name" value="THIOREDOXIN_2"/>
    <property type="match status" value="1"/>
</dbReference>
<dbReference type="InterPro" id="IPR050553">
    <property type="entry name" value="Thioredoxin_ResA/DsbE_sf"/>
</dbReference>
<accession>A0ABW0YR79</accession>
<dbReference type="EMBL" id="JBHSOZ010000003">
    <property type="protein sequence ID" value="MFC5712609.1"/>
    <property type="molecule type" value="Genomic_DNA"/>
</dbReference>
<keyword evidence="4" id="KW-1015">Disulfide bond</keyword>
<proteinExistence type="predicted"/>
<evidence type="ECO:0000256" key="5">
    <source>
        <dbReference type="ARBA" id="ARBA00023284"/>
    </source>
</evidence>
<dbReference type="RefSeq" id="WP_385939805.1">
    <property type="nucleotide sequence ID" value="NZ_JBHSOZ010000003.1"/>
</dbReference>